<comment type="caution">
    <text evidence="14">The sequence shown here is derived from an EMBL/GenBank/DDBJ whole genome shotgun (WGS) entry which is preliminary data.</text>
</comment>
<evidence type="ECO:0000256" key="2">
    <source>
        <dbReference type="ARBA" id="ARBA00022491"/>
    </source>
</evidence>
<protein>
    <submittedName>
        <fullName evidence="14">Repressor LexA</fullName>
    </submittedName>
</protein>
<sequence>MDNYQNKIINFYQRERRMPGYKEIMTLTGFKSKNAVYKLINKMVEAGLVTKDSQGRLSPNKSVTEVPLLGLVEAGFPTMVEEDLSNTISFDDYLIDRKKDTYVLEVKGDSMIEEGICEGDLVVVEKTKNPKIGDIVIAEVDGGWTMKFLREKNGQKYLEPANKNYPPIYPQFELEITAVVKGVIRKY</sequence>
<dbReference type="InterPro" id="IPR006200">
    <property type="entry name" value="LexA"/>
</dbReference>
<dbReference type="GO" id="GO:0009432">
    <property type="term" value="P:SOS response"/>
    <property type="evidence" value="ECO:0007669"/>
    <property type="project" value="UniProtKB-KW"/>
</dbReference>
<dbReference type="InterPro" id="IPR039418">
    <property type="entry name" value="LexA-like"/>
</dbReference>
<keyword evidence="9" id="KW-0804">Transcription</keyword>
<dbReference type="CDD" id="cd06529">
    <property type="entry name" value="S24_LexA-like"/>
    <property type="match status" value="1"/>
</dbReference>
<accession>A0A2H0BKX3</accession>
<dbReference type="InterPro" id="IPR050077">
    <property type="entry name" value="LexA_repressor"/>
</dbReference>
<dbReference type="PANTHER" id="PTHR33516">
    <property type="entry name" value="LEXA REPRESSOR"/>
    <property type="match status" value="1"/>
</dbReference>
<dbReference type="Proteomes" id="UP000229334">
    <property type="component" value="Unassembled WGS sequence"/>
</dbReference>
<evidence type="ECO:0000256" key="1">
    <source>
        <dbReference type="ARBA" id="ARBA00007484"/>
    </source>
</evidence>
<feature type="domain" description="Peptidase S24/S26A/S26B/S26C" evidence="13">
    <location>
        <begin position="67"/>
        <end position="180"/>
    </location>
</feature>
<evidence type="ECO:0000256" key="9">
    <source>
        <dbReference type="ARBA" id="ARBA00023163"/>
    </source>
</evidence>
<dbReference type="InterPro" id="IPR036388">
    <property type="entry name" value="WH-like_DNA-bd_sf"/>
</dbReference>
<evidence type="ECO:0000259" key="13">
    <source>
        <dbReference type="Pfam" id="PF00717"/>
    </source>
</evidence>
<dbReference type="GO" id="GO:0006281">
    <property type="term" value="P:DNA repair"/>
    <property type="evidence" value="ECO:0007669"/>
    <property type="project" value="UniProtKB-KW"/>
</dbReference>
<keyword evidence="2" id="KW-0678">Repressor</keyword>
<dbReference type="NCBIfam" id="TIGR00498">
    <property type="entry name" value="lexA"/>
    <property type="match status" value="1"/>
</dbReference>
<evidence type="ECO:0000256" key="12">
    <source>
        <dbReference type="RuleBase" id="RU003991"/>
    </source>
</evidence>
<dbReference type="InterPro" id="IPR015927">
    <property type="entry name" value="Peptidase_S24_S26A/B/C"/>
</dbReference>
<keyword evidence="8" id="KW-0238">DNA-binding</keyword>
<dbReference type="PANTHER" id="PTHR33516:SF2">
    <property type="entry name" value="LEXA REPRESSOR-RELATED"/>
    <property type="match status" value="1"/>
</dbReference>
<dbReference type="AlphaFoldDB" id="A0A2H0BKX3"/>
<dbReference type="InterPro" id="IPR036390">
    <property type="entry name" value="WH_DNA-bd_sf"/>
</dbReference>
<dbReference type="SUPFAM" id="SSF46785">
    <property type="entry name" value="Winged helix' DNA-binding domain"/>
    <property type="match status" value="1"/>
</dbReference>
<evidence type="ECO:0000256" key="7">
    <source>
        <dbReference type="ARBA" id="ARBA00023015"/>
    </source>
</evidence>
<evidence type="ECO:0000256" key="11">
    <source>
        <dbReference type="ARBA" id="ARBA00023236"/>
    </source>
</evidence>
<evidence type="ECO:0000313" key="15">
    <source>
        <dbReference type="Proteomes" id="UP000229334"/>
    </source>
</evidence>
<evidence type="ECO:0000256" key="10">
    <source>
        <dbReference type="ARBA" id="ARBA00023204"/>
    </source>
</evidence>
<keyword evidence="11" id="KW-0742">SOS response</keyword>
<keyword evidence="10" id="KW-0234">DNA repair</keyword>
<comment type="similarity">
    <text evidence="1 12">Belongs to the peptidase S24 family.</text>
</comment>
<evidence type="ECO:0000256" key="6">
    <source>
        <dbReference type="ARBA" id="ARBA00022813"/>
    </source>
</evidence>
<proteinExistence type="inferred from homology"/>
<dbReference type="Pfam" id="PF00717">
    <property type="entry name" value="Peptidase_S24"/>
    <property type="match status" value="1"/>
</dbReference>
<evidence type="ECO:0000256" key="8">
    <source>
        <dbReference type="ARBA" id="ARBA00023125"/>
    </source>
</evidence>
<dbReference type="InterPro" id="IPR006197">
    <property type="entry name" value="Peptidase_S24_LexA"/>
</dbReference>
<organism evidence="14 15">
    <name type="scientific">Candidatus Vogelbacteria bacterium CG22_combo_CG10-13_8_21_14_all_37_9</name>
    <dbReference type="NCBI Taxonomy" id="1975046"/>
    <lineage>
        <taxon>Bacteria</taxon>
        <taxon>Candidatus Vogeliibacteriota</taxon>
    </lineage>
</organism>
<dbReference type="Gene3D" id="2.10.109.10">
    <property type="entry name" value="Umud Fragment, subunit A"/>
    <property type="match status" value="1"/>
</dbReference>
<name>A0A2H0BKX3_9BACT</name>
<evidence type="ECO:0000256" key="5">
    <source>
        <dbReference type="ARBA" id="ARBA00022801"/>
    </source>
</evidence>
<keyword evidence="3" id="KW-0235">DNA replication</keyword>
<dbReference type="GO" id="GO:0004252">
    <property type="term" value="F:serine-type endopeptidase activity"/>
    <property type="evidence" value="ECO:0007669"/>
    <property type="project" value="InterPro"/>
</dbReference>
<reference evidence="14 15" key="1">
    <citation type="submission" date="2017-09" db="EMBL/GenBank/DDBJ databases">
        <title>Depth-based differentiation of microbial function through sediment-hosted aquifers and enrichment of novel symbionts in the deep terrestrial subsurface.</title>
        <authorList>
            <person name="Probst A.J."/>
            <person name="Ladd B."/>
            <person name="Jarett J.K."/>
            <person name="Geller-Mcgrath D.E."/>
            <person name="Sieber C.M."/>
            <person name="Emerson J.B."/>
            <person name="Anantharaman K."/>
            <person name="Thomas B.C."/>
            <person name="Malmstrom R."/>
            <person name="Stieglmeier M."/>
            <person name="Klingl A."/>
            <person name="Woyke T."/>
            <person name="Ryan C.M."/>
            <person name="Banfield J.F."/>
        </authorList>
    </citation>
    <scope>NUCLEOTIDE SEQUENCE [LARGE SCALE GENOMIC DNA]</scope>
    <source>
        <strain evidence="14">CG22_combo_CG10-13_8_21_14_all_37_9</strain>
    </source>
</reference>
<gene>
    <name evidence="14" type="primary">lexA</name>
    <name evidence="14" type="ORF">COX02_00870</name>
</gene>
<evidence type="ECO:0000256" key="3">
    <source>
        <dbReference type="ARBA" id="ARBA00022705"/>
    </source>
</evidence>
<dbReference type="EMBL" id="PCSX01000015">
    <property type="protein sequence ID" value="PIP58322.1"/>
    <property type="molecule type" value="Genomic_DNA"/>
</dbReference>
<dbReference type="GO" id="GO:0003677">
    <property type="term" value="F:DNA binding"/>
    <property type="evidence" value="ECO:0007669"/>
    <property type="project" value="UniProtKB-KW"/>
</dbReference>
<keyword evidence="5 12" id="KW-0378">Hydrolase</keyword>
<evidence type="ECO:0000256" key="4">
    <source>
        <dbReference type="ARBA" id="ARBA00022763"/>
    </source>
</evidence>
<keyword evidence="7" id="KW-0805">Transcription regulation</keyword>
<dbReference type="InterPro" id="IPR036286">
    <property type="entry name" value="LexA/Signal_pep-like_sf"/>
</dbReference>
<dbReference type="GO" id="GO:0006260">
    <property type="term" value="P:DNA replication"/>
    <property type="evidence" value="ECO:0007669"/>
    <property type="project" value="UniProtKB-KW"/>
</dbReference>
<evidence type="ECO:0000313" key="14">
    <source>
        <dbReference type="EMBL" id="PIP58322.1"/>
    </source>
</evidence>
<keyword evidence="6 12" id="KW-0068">Autocatalytic cleavage</keyword>
<keyword evidence="4" id="KW-0227">DNA damage</keyword>
<dbReference type="GO" id="GO:0045892">
    <property type="term" value="P:negative regulation of DNA-templated transcription"/>
    <property type="evidence" value="ECO:0007669"/>
    <property type="project" value="InterPro"/>
</dbReference>
<dbReference type="Gene3D" id="1.10.10.10">
    <property type="entry name" value="Winged helix-like DNA-binding domain superfamily/Winged helix DNA-binding domain"/>
    <property type="match status" value="1"/>
</dbReference>
<dbReference type="SUPFAM" id="SSF51306">
    <property type="entry name" value="LexA/Signal peptidase"/>
    <property type="match status" value="1"/>
</dbReference>
<dbReference type="PRINTS" id="PR00726">
    <property type="entry name" value="LEXASERPTASE"/>
</dbReference>